<comment type="catalytic activity">
    <reaction evidence="4">
        <text>(6S)-5-formyl-5,6,7,8-tetrahydrofolate + ATP = (6R)-5,10-methenyltetrahydrofolate + ADP + phosphate</text>
        <dbReference type="Rhea" id="RHEA:10488"/>
        <dbReference type="ChEBI" id="CHEBI:30616"/>
        <dbReference type="ChEBI" id="CHEBI:43474"/>
        <dbReference type="ChEBI" id="CHEBI:57455"/>
        <dbReference type="ChEBI" id="CHEBI:57457"/>
        <dbReference type="ChEBI" id="CHEBI:456216"/>
        <dbReference type="EC" id="6.3.3.2"/>
    </reaction>
</comment>
<keyword evidence="6" id="KW-1185">Reference proteome</keyword>
<evidence type="ECO:0000256" key="3">
    <source>
        <dbReference type="ARBA" id="ARBA00022840"/>
    </source>
</evidence>
<dbReference type="PANTHER" id="PTHR23407">
    <property type="entry name" value="ATPASE INHIBITOR/5-FORMYLTETRAHYDROFOLATE CYCLO-LIGASE"/>
    <property type="match status" value="1"/>
</dbReference>
<dbReference type="EMBL" id="JBHTCC010000001">
    <property type="protein sequence ID" value="MFC7298535.1"/>
    <property type="molecule type" value="Genomic_DNA"/>
</dbReference>
<evidence type="ECO:0000256" key="2">
    <source>
        <dbReference type="ARBA" id="ARBA00022741"/>
    </source>
</evidence>
<dbReference type="InterPro" id="IPR002698">
    <property type="entry name" value="FTHF_cligase"/>
</dbReference>
<dbReference type="RefSeq" id="WP_382233743.1">
    <property type="nucleotide sequence ID" value="NZ_JBHTCC010000001.1"/>
</dbReference>
<dbReference type="Gene3D" id="3.40.50.10420">
    <property type="entry name" value="NagB/RpiA/CoA transferase-like"/>
    <property type="match status" value="1"/>
</dbReference>
<keyword evidence="5" id="KW-0436">Ligase</keyword>
<sequence>MQNKSELRQRLLESRKAMSAEQKQLWDRQLVEKILAWWSVERFPTIGVYWPMRGEPDLLAAYATLTELGTTLALPVVVSDDAPLKFYAWIPGDPVIKDRYGAAVPAVQHSELQPQALIIPCLGFNKQRFRLGYGGGFYDRTLALVPRPVTVGVAYACSEIAFAADPYDVALDSVMTPSATFS</sequence>
<protein>
    <recommendedName>
        <fullName evidence="4">5-formyltetrahydrofolate cyclo-ligase</fullName>
        <ecNumber evidence="4">6.3.3.2</ecNumber>
    </recommendedName>
</protein>
<evidence type="ECO:0000313" key="6">
    <source>
        <dbReference type="Proteomes" id="UP001596379"/>
    </source>
</evidence>
<keyword evidence="4" id="KW-0460">Magnesium</keyword>
<name>A0ABW2J694_9BURK</name>
<dbReference type="PANTHER" id="PTHR23407:SF1">
    <property type="entry name" value="5-FORMYLTETRAHYDROFOLATE CYCLO-LIGASE"/>
    <property type="match status" value="1"/>
</dbReference>
<dbReference type="PIRSF" id="PIRSF006806">
    <property type="entry name" value="FTHF_cligase"/>
    <property type="match status" value="1"/>
</dbReference>
<reference evidence="6" key="1">
    <citation type="journal article" date="2019" name="Int. J. Syst. Evol. Microbiol.">
        <title>The Global Catalogue of Microorganisms (GCM) 10K type strain sequencing project: providing services to taxonomists for standard genome sequencing and annotation.</title>
        <authorList>
            <consortium name="The Broad Institute Genomics Platform"/>
            <consortium name="The Broad Institute Genome Sequencing Center for Infectious Disease"/>
            <person name="Wu L."/>
            <person name="Ma J."/>
        </authorList>
    </citation>
    <scope>NUCLEOTIDE SEQUENCE [LARGE SCALE GENOMIC DNA]</scope>
    <source>
        <strain evidence="6">CCUG 36956</strain>
    </source>
</reference>
<organism evidence="5 6">
    <name type="scientific">Herminiimonas aquatilis</name>
    <dbReference type="NCBI Taxonomy" id="345342"/>
    <lineage>
        <taxon>Bacteria</taxon>
        <taxon>Pseudomonadati</taxon>
        <taxon>Pseudomonadota</taxon>
        <taxon>Betaproteobacteria</taxon>
        <taxon>Burkholderiales</taxon>
        <taxon>Oxalobacteraceae</taxon>
        <taxon>Herminiimonas</taxon>
    </lineage>
</organism>
<dbReference type="Pfam" id="PF01812">
    <property type="entry name" value="5-FTHF_cyc-lig"/>
    <property type="match status" value="1"/>
</dbReference>
<comment type="similarity">
    <text evidence="1 4">Belongs to the 5-formyltetrahydrofolate cyclo-ligase family.</text>
</comment>
<evidence type="ECO:0000256" key="1">
    <source>
        <dbReference type="ARBA" id="ARBA00010638"/>
    </source>
</evidence>
<keyword evidence="3 4" id="KW-0067">ATP-binding</keyword>
<keyword evidence="4" id="KW-0479">Metal-binding</keyword>
<accession>A0ABW2J694</accession>
<keyword evidence="2 4" id="KW-0547">Nucleotide-binding</keyword>
<dbReference type="GO" id="GO:0030272">
    <property type="term" value="F:5-formyltetrahydrofolate cyclo-ligase activity"/>
    <property type="evidence" value="ECO:0007669"/>
    <property type="project" value="UniProtKB-EC"/>
</dbReference>
<dbReference type="SUPFAM" id="SSF100950">
    <property type="entry name" value="NagB/RpiA/CoA transferase-like"/>
    <property type="match status" value="1"/>
</dbReference>
<proteinExistence type="inferred from homology"/>
<dbReference type="InterPro" id="IPR037171">
    <property type="entry name" value="NagB/RpiA_transferase-like"/>
</dbReference>
<evidence type="ECO:0000256" key="4">
    <source>
        <dbReference type="RuleBase" id="RU361279"/>
    </source>
</evidence>
<dbReference type="Proteomes" id="UP001596379">
    <property type="component" value="Unassembled WGS sequence"/>
</dbReference>
<evidence type="ECO:0000313" key="5">
    <source>
        <dbReference type="EMBL" id="MFC7298535.1"/>
    </source>
</evidence>
<dbReference type="InterPro" id="IPR024185">
    <property type="entry name" value="FTHF_cligase-like_sf"/>
</dbReference>
<comment type="cofactor">
    <cofactor evidence="4">
        <name>Mg(2+)</name>
        <dbReference type="ChEBI" id="CHEBI:18420"/>
    </cofactor>
</comment>
<dbReference type="NCBIfam" id="TIGR02727">
    <property type="entry name" value="MTHFS_bact"/>
    <property type="match status" value="1"/>
</dbReference>
<dbReference type="EC" id="6.3.3.2" evidence="4"/>
<comment type="caution">
    <text evidence="5">The sequence shown here is derived from an EMBL/GenBank/DDBJ whole genome shotgun (WGS) entry which is preliminary data.</text>
</comment>
<gene>
    <name evidence="5" type="ORF">ACFQO0_08810</name>
</gene>